<dbReference type="GeneID" id="25567257"/>
<keyword evidence="3" id="KW-0496">Mitochondrion</keyword>
<dbReference type="EMBL" id="GL349475">
    <property type="protein sequence ID" value="KNC52725.1"/>
    <property type="molecule type" value="Genomic_DNA"/>
</dbReference>
<keyword evidence="5" id="KW-1185">Reference proteome</keyword>
<comment type="subcellular location">
    <subcellularLocation>
        <location evidence="3">Mitochondrion</location>
    </subcellularLocation>
</comment>
<dbReference type="GO" id="GO:0005739">
    <property type="term" value="C:mitochondrion"/>
    <property type="evidence" value="ECO:0007669"/>
    <property type="project" value="UniProtKB-SubCell"/>
</dbReference>
<dbReference type="AlphaFoldDB" id="A0A0L0DKI3"/>
<dbReference type="PANTHER" id="PTHR22977">
    <property type="entry name" value="COX ASSEMBLY MITOCHONDRIAL PROTEIN"/>
    <property type="match status" value="1"/>
</dbReference>
<evidence type="ECO:0000313" key="4">
    <source>
        <dbReference type="EMBL" id="KNC52725.1"/>
    </source>
</evidence>
<organism evidence="4 5">
    <name type="scientific">Thecamonas trahens ATCC 50062</name>
    <dbReference type="NCBI Taxonomy" id="461836"/>
    <lineage>
        <taxon>Eukaryota</taxon>
        <taxon>Apusozoa</taxon>
        <taxon>Apusomonadida</taxon>
        <taxon>Apusomonadidae</taxon>
        <taxon>Thecamonas</taxon>
    </lineage>
</organism>
<evidence type="ECO:0000256" key="1">
    <source>
        <dbReference type="ARBA" id="ARBA00007347"/>
    </source>
</evidence>
<sequence length="132" mass="14647">MPREGPPDAAAKPSPFTTTSLEHVLEVDPSTIEVTRKAEEGIVYKMRQDARSECHELIGAFAECAKGRMVSFLWACQTQKKAMNRCLKEFINEAELAKRKQAFVEDQLDKYRAVLAQRQSDGQSAGEAGPSS</sequence>
<comment type="similarity">
    <text evidence="1 3">Belongs to the CMC family.</text>
</comment>
<evidence type="ECO:0000256" key="3">
    <source>
        <dbReference type="RuleBase" id="RU364104"/>
    </source>
</evidence>
<dbReference type="Pfam" id="PF08583">
    <property type="entry name" value="Cmc1"/>
    <property type="match status" value="1"/>
</dbReference>
<name>A0A0L0DKI3_THETB</name>
<evidence type="ECO:0000313" key="5">
    <source>
        <dbReference type="Proteomes" id="UP000054408"/>
    </source>
</evidence>
<reference evidence="4 5" key="1">
    <citation type="submission" date="2010-05" db="EMBL/GenBank/DDBJ databases">
        <title>The Genome Sequence of Thecamonas trahens ATCC 50062.</title>
        <authorList>
            <consortium name="The Broad Institute Genome Sequencing Platform"/>
            <person name="Russ C."/>
            <person name="Cuomo C."/>
            <person name="Shea T."/>
            <person name="Young S.K."/>
            <person name="Zeng Q."/>
            <person name="Koehrsen M."/>
            <person name="Haas B."/>
            <person name="Borodovsky M."/>
            <person name="Guigo R."/>
            <person name="Alvarado L."/>
            <person name="Berlin A."/>
            <person name="Bochicchio J."/>
            <person name="Borenstein D."/>
            <person name="Chapman S."/>
            <person name="Chen Z."/>
            <person name="Freedman E."/>
            <person name="Gellesch M."/>
            <person name="Goldberg J."/>
            <person name="Griggs A."/>
            <person name="Gujja S."/>
            <person name="Heilman E."/>
            <person name="Heiman D."/>
            <person name="Hepburn T."/>
            <person name="Howarth C."/>
            <person name="Jen D."/>
            <person name="Larson L."/>
            <person name="Mehta T."/>
            <person name="Park D."/>
            <person name="Pearson M."/>
            <person name="Roberts A."/>
            <person name="Saif S."/>
            <person name="Shenoy N."/>
            <person name="Sisk P."/>
            <person name="Stolte C."/>
            <person name="Sykes S."/>
            <person name="Thomson T."/>
            <person name="Walk T."/>
            <person name="White J."/>
            <person name="Yandava C."/>
            <person name="Burger G."/>
            <person name="Gray M.W."/>
            <person name="Holland P.W.H."/>
            <person name="King N."/>
            <person name="Lang F.B.F."/>
            <person name="Roger A.J."/>
            <person name="Ruiz-Trillo I."/>
            <person name="Lander E."/>
            <person name="Nusbaum C."/>
        </authorList>
    </citation>
    <scope>NUCLEOTIDE SEQUENCE [LARGE SCALE GENOMIC DNA]</scope>
    <source>
        <strain evidence="4 5">ATCC 50062</strain>
    </source>
</reference>
<evidence type="ECO:0000256" key="2">
    <source>
        <dbReference type="ARBA" id="ARBA00023157"/>
    </source>
</evidence>
<dbReference type="Proteomes" id="UP000054408">
    <property type="component" value="Unassembled WGS sequence"/>
</dbReference>
<proteinExistence type="inferred from homology"/>
<dbReference type="RefSeq" id="XP_013755039.1">
    <property type="nucleotide sequence ID" value="XM_013899585.1"/>
</dbReference>
<gene>
    <name evidence="4" type="ORF">AMSG_08605</name>
</gene>
<keyword evidence="2" id="KW-1015">Disulfide bond</keyword>
<dbReference type="OrthoDB" id="6224010at2759"/>
<dbReference type="PANTHER" id="PTHR22977:SF5">
    <property type="entry name" value="COX ASSEMBLY MITOCHONDRIAL PROTEIN HOMOLOG"/>
    <property type="match status" value="1"/>
</dbReference>
<dbReference type="STRING" id="461836.A0A0L0DKI3"/>
<dbReference type="eggNOG" id="KOG4624">
    <property type="taxonomic scope" value="Eukaryota"/>
</dbReference>
<protein>
    <recommendedName>
        <fullName evidence="3">COX assembly mitochondrial protein</fullName>
    </recommendedName>
</protein>
<dbReference type="InterPro" id="IPR013892">
    <property type="entry name" value="Cyt_c_biogenesis_Cmc1-like"/>
</dbReference>
<accession>A0A0L0DKI3</accession>